<evidence type="ECO:0000313" key="3">
    <source>
        <dbReference type="Proteomes" id="UP000774283"/>
    </source>
</evidence>
<evidence type="ECO:0000313" key="2">
    <source>
        <dbReference type="EMBL" id="NKX92404.1"/>
    </source>
</evidence>
<accession>A0A9X5IQY3</accession>
<keyword evidence="1" id="KW-0732">Signal</keyword>
<evidence type="ECO:0000256" key="1">
    <source>
        <dbReference type="SAM" id="SignalP"/>
    </source>
</evidence>
<dbReference type="RefSeq" id="WP_168446440.1">
    <property type="nucleotide sequence ID" value="NZ_JAAXOW010000001.1"/>
</dbReference>
<feature type="chain" id="PRO_5040754231" evidence="1">
    <location>
        <begin position="16"/>
        <end position="224"/>
    </location>
</feature>
<gene>
    <name evidence="2" type="ORF">HF995_03800</name>
</gene>
<dbReference type="PROSITE" id="PS51257">
    <property type="entry name" value="PROKAR_LIPOPROTEIN"/>
    <property type="match status" value="1"/>
</dbReference>
<dbReference type="Proteomes" id="UP000774283">
    <property type="component" value="Unassembled WGS sequence"/>
</dbReference>
<keyword evidence="3" id="KW-1185">Reference proteome</keyword>
<dbReference type="EMBL" id="JAAXOW010000001">
    <property type="protein sequence ID" value="NKX92404.1"/>
    <property type="molecule type" value="Genomic_DNA"/>
</dbReference>
<dbReference type="AlphaFoldDB" id="A0A9X5IQY3"/>
<comment type="caution">
    <text evidence="2">The sequence shown here is derived from an EMBL/GenBank/DDBJ whole genome shotgun (WGS) entry which is preliminary data.</text>
</comment>
<reference evidence="2 3" key="1">
    <citation type="submission" date="2020-04" db="EMBL/GenBank/DDBJ databases">
        <title>MicrobeNet Type strains.</title>
        <authorList>
            <person name="Nicholson A.C."/>
        </authorList>
    </citation>
    <scope>NUCLEOTIDE SEQUENCE [LARGE SCALE GENOMIC DNA]</scope>
    <source>
        <strain evidence="2 3">ATCC BAA-789</strain>
    </source>
</reference>
<name>A0A9X5IQY3_9MICO</name>
<organism evidence="2 3">
    <name type="scientific">Sanguibacter hominis ATCC BAA-789</name>
    <dbReference type="NCBI Taxonomy" id="1312740"/>
    <lineage>
        <taxon>Bacteria</taxon>
        <taxon>Bacillati</taxon>
        <taxon>Actinomycetota</taxon>
        <taxon>Actinomycetes</taxon>
        <taxon>Micrococcales</taxon>
        <taxon>Sanguibacteraceae</taxon>
        <taxon>Sanguibacter</taxon>
    </lineage>
</organism>
<proteinExistence type="predicted"/>
<protein>
    <submittedName>
        <fullName evidence="2">Uncharacterized protein</fullName>
    </submittedName>
</protein>
<sequence>MKTRAARLLSGVCMAGLAIGLLGGCSGTFTRADGVGGAGEGVEILETVMMRADYRVFESAVELDEKADTIVRGIVRSSKVEYVVPEFVVSDDDDPMRNPQAGLSEKELRELRELDDGFVATMHSVEITDVIQGDHEVGDIVTVPQLGGIYKKTNYLTEGLDQMSVGQEYLLFARQIDNGRLSLLNLDQTIYTVDEGGRLEPAAEDPEGFIVTGSFESAAKLFQE</sequence>
<feature type="signal peptide" evidence="1">
    <location>
        <begin position="1"/>
        <end position="15"/>
    </location>
</feature>